<evidence type="ECO:0000313" key="2">
    <source>
        <dbReference type="EMBL" id="RZT79413.1"/>
    </source>
</evidence>
<dbReference type="AlphaFoldDB" id="A0A4Q7UIR6"/>
<dbReference type="EMBL" id="SHKK01000001">
    <property type="protein sequence ID" value="RZT79413.1"/>
    <property type="molecule type" value="Genomic_DNA"/>
</dbReference>
<dbReference type="Proteomes" id="UP000293781">
    <property type="component" value="Unassembled WGS sequence"/>
</dbReference>
<feature type="transmembrane region" description="Helical" evidence="1">
    <location>
        <begin position="392"/>
        <end position="418"/>
    </location>
</feature>
<proteinExistence type="predicted"/>
<feature type="transmembrane region" description="Helical" evidence="1">
    <location>
        <begin position="132"/>
        <end position="155"/>
    </location>
</feature>
<feature type="transmembrane region" description="Helical" evidence="1">
    <location>
        <begin position="350"/>
        <end position="371"/>
    </location>
</feature>
<feature type="transmembrane region" description="Helical" evidence="1">
    <location>
        <begin position="504"/>
        <end position="526"/>
    </location>
</feature>
<sequence length="533" mass="54085">MMATSTAAARPHRVLRALAVRQVRRGALVVTVVCAGMSALVVVGYRAEALDQAAVEALAQNPAIRTLFGEPVALDQAGGFTVWRTGTVLAVLLGVWAMLTATRITRAEEDAGRWSLLLSGRITLAEAVRHHLGVLAVVPVLVGAATAAAMIAAGVEAKGSLLHGAGLAAVGLFFVALGGVTAQLFASRSAANGAAAAILVAGVLTRMVGDGVPALAWLRWLSPFGLVALTRPFDTDQGLPVSVLTITAVLLLALTGRLAARRDVDGAILTAAVGRPARTALLGSVPAFAVRRTMRPLAAWSTGIAAYFLLLGLIARSMTEFLVDNPQFATMAAQAGFPALGTVEGFAATLYALLAVPVGVFVAVRIAALAADENARRLTLLLAAPVTRLRLLAAEAAVAGCAALVLITVAGVAMWAGTATVHADLGAGDALAGAWNVVPVVLLCWGAAVLALGWAPRAVAAIGALPAAGGFIWQVTADSIDAPSWIHALSPFAHLAAVPATAPAWPAAAVMVGIAAAGVIVGAVGYRRRDLCA</sequence>
<organism evidence="2 3">
    <name type="scientific">Micromonospora violae</name>
    <dbReference type="NCBI Taxonomy" id="1278207"/>
    <lineage>
        <taxon>Bacteria</taxon>
        <taxon>Bacillati</taxon>
        <taxon>Actinomycetota</taxon>
        <taxon>Actinomycetes</taxon>
        <taxon>Micromonosporales</taxon>
        <taxon>Micromonosporaceae</taxon>
        <taxon>Micromonospora</taxon>
    </lineage>
</organism>
<keyword evidence="1" id="KW-1133">Transmembrane helix</keyword>
<feature type="transmembrane region" description="Helical" evidence="1">
    <location>
        <begin position="238"/>
        <end position="260"/>
    </location>
</feature>
<keyword evidence="3" id="KW-1185">Reference proteome</keyword>
<evidence type="ECO:0000313" key="3">
    <source>
        <dbReference type="Proteomes" id="UP000293781"/>
    </source>
</evidence>
<reference evidence="2 3" key="1">
    <citation type="submission" date="2019-02" db="EMBL/GenBank/DDBJ databases">
        <title>Sequencing the genomes of 1000 actinobacteria strains.</title>
        <authorList>
            <person name="Klenk H.-P."/>
        </authorList>
    </citation>
    <scope>NUCLEOTIDE SEQUENCE [LARGE SCALE GENOMIC DNA]</scope>
    <source>
        <strain evidence="2 3">DSM 45888</strain>
    </source>
</reference>
<feature type="transmembrane region" description="Helical" evidence="1">
    <location>
        <begin position="161"/>
        <end position="182"/>
    </location>
</feature>
<feature type="transmembrane region" description="Helical" evidence="1">
    <location>
        <begin position="81"/>
        <end position="99"/>
    </location>
</feature>
<feature type="transmembrane region" description="Helical" evidence="1">
    <location>
        <begin position="26"/>
        <end position="45"/>
    </location>
</feature>
<keyword evidence="1" id="KW-0812">Transmembrane</keyword>
<feature type="transmembrane region" description="Helical" evidence="1">
    <location>
        <begin position="194"/>
        <end position="218"/>
    </location>
</feature>
<comment type="caution">
    <text evidence="2">The sequence shown here is derived from an EMBL/GenBank/DDBJ whole genome shotgun (WGS) entry which is preliminary data.</text>
</comment>
<feature type="transmembrane region" description="Helical" evidence="1">
    <location>
        <begin position="297"/>
        <end position="315"/>
    </location>
</feature>
<evidence type="ECO:0000256" key="1">
    <source>
        <dbReference type="SAM" id="Phobius"/>
    </source>
</evidence>
<feature type="transmembrane region" description="Helical" evidence="1">
    <location>
        <begin position="458"/>
        <end position="476"/>
    </location>
</feature>
<keyword evidence="1" id="KW-0472">Membrane</keyword>
<accession>A0A4Q7UIR6</accession>
<feature type="transmembrane region" description="Helical" evidence="1">
    <location>
        <begin position="430"/>
        <end position="451"/>
    </location>
</feature>
<protein>
    <submittedName>
        <fullName evidence="2">ABC-2 type transport system permease protein</fullName>
    </submittedName>
</protein>
<name>A0A4Q7UIR6_9ACTN</name>
<gene>
    <name evidence="2" type="ORF">EV382_2612</name>
</gene>
<dbReference type="OrthoDB" id="2014935at2"/>